<evidence type="ECO:0000256" key="3">
    <source>
        <dbReference type="ARBA" id="ARBA00022597"/>
    </source>
</evidence>
<comment type="caution">
    <text evidence="8">The sequence shown here is derived from an EMBL/GenBank/DDBJ whole genome shotgun (WGS) entry which is preliminary data.</text>
</comment>
<keyword evidence="4" id="KW-0677">Repeat</keyword>
<dbReference type="InterPro" id="IPR003593">
    <property type="entry name" value="AAA+_ATPase"/>
</dbReference>
<dbReference type="RefSeq" id="WP_367622571.1">
    <property type="nucleotide sequence ID" value="NZ_JBFNQD010000001.1"/>
</dbReference>
<dbReference type="InterPro" id="IPR003439">
    <property type="entry name" value="ABC_transporter-like_ATP-bd"/>
</dbReference>
<evidence type="ECO:0000256" key="4">
    <source>
        <dbReference type="ARBA" id="ARBA00022737"/>
    </source>
</evidence>
<dbReference type="Pfam" id="PF00005">
    <property type="entry name" value="ABC_tran"/>
    <property type="match status" value="2"/>
</dbReference>
<reference evidence="8 9" key="1">
    <citation type="submission" date="2024-07" db="EMBL/GenBank/DDBJ databases">
        <title>Description of Labrys sedimenti sp. nov., isolated from a diclofenac-degrading enrichment culture.</title>
        <authorList>
            <person name="Tancsics A."/>
            <person name="Csepanyi A."/>
        </authorList>
    </citation>
    <scope>NUCLEOTIDE SEQUENCE [LARGE SCALE GENOMIC DNA]</scope>
    <source>
        <strain evidence="8 9">LMG 23578</strain>
    </source>
</reference>
<accession>A0ABV3PEH6</accession>
<evidence type="ECO:0000313" key="9">
    <source>
        <dbReference type="Proteomes" id="UP001555786"/>
    </source>
</evidence>
<evidence type="ECO:0000256" key="6">
    <source>
        <dbReference type="ARBA" id="ARBA00022840"/>
    </source>
</evidence>
<keyword evidence="6 8" id="KW-0067">ATP-binding</keyword>
<dbReference type="PANTHER" id="PTHR43790:SF9">
    <property type="entry name" value="GALACTOFURANOSE TRANSPORTER ATP-BINDING PROTEIN YTFR"/>
    <property type="match status" value="1"/>
</dbReference>
<dbReference type="Proteomes" id="UP001555786">
    <property type="component" value="Unassembled WGS sequence"/>
</dbReference>
<feature type="domain" description="ABC transporter" evidence="7">
    <location>
        <begin position="12"/>
        <end position="248"/>
    </location>
</feature>
<evidence type="ECO:0000313" key="8">
    <source>
        <dbReference type="EMBL" id="MEW9304035.1"/>
    </source>
</evidence>
<keyword evidence="3" id="KW-0762">Sugar transport</keyword>
<sequence>MSQSSGRAVPRLEITGLKKHFGGVHALDGVDLNVKPGRIHALLGENGAGKSSLLKCLSGVYQPDGGAMQLDGALHAPRDPRAAEAAGLRFVHQELNLVPGFTAAENAFVGRRYPRRFGLIDRQAMQRRLAAVRDRLGIALPLDVPVRHLSVGQCQLVEILRALMDEARILVLDEPTASLSESEAAILRKVVVTLAQAGCAVIFVSHRMEEVFELAQDYTVLRNGVTVGQGLITETTPDAVVAMMAGDAQLRDALPLPARRAEKLLELDGFSPSPRHGSLQLSAHGGEIIGLYGIVGSGRSSLLKALWGAMPRASGRLSLAGRPLPPAGIPSRLRARVAFAPEDRRGSGLVINHSILDNATLPRLSDGRAVAGLPLLSWPTLRRKASAMLDRLAVRYGRLADRIATLSGGNQQKILIGRWFRPGLRLFLLDEPTRGVDVRSKAEIHALCHELAGDGTLILFATSDIEELFALAGRIVVMAKGEIALDAPAAGLTRQQVLAATFRTARPHRDSRRTA</sequence>
<proteinExistence type="inferred from homology"/>
<dbReference type="InterPro" id="IPR027417">
    <property type="entry name" value="P-loop_NTPase"/>
</dbReference>
<dbReference type="PROSITE" id="PS00211">
    <property type="entry name" value="ABC_TRANSPORTER_1"/>
    <property type="match status" value="2"/>
</dbReference>
<dbReference type="CDD" id="cd03216">
    <property type="entry name" value="ABC_Carb_Monos_I"/>
    <property type="match status" value="1"/>
</dbReference>
<feature type="domain" description="ABC transporter" evidence="7">
    <location>
        <begin position="259"/>
        <end position="505"/>
    </location>
</feature>
<protein>
    <submittedName>
        <fullName evidence="8">Sugar ABC transporter ATP-binding protein</fullName>
    </submittedName>
</protein>
<dbReference type="InterPro" id="IPR050107">
    <property type="entry name" value="ABC_carbohydrate_import_ATPase"/>
</dbReference>
<evidence type="ECO:0000259" key="7">
    <source>
        <dbReference type="PROSITE" id="PS50893"/>
    </source>
</evidence>
<dbReference type="PROSITE" id="PS50893">
    <property type="entry name" value="ABC_TRANSPORTER_2"/>
    <property type="match status" value="2"/>
</dbReference>
<dbReference type="CDD" id="cd03215">
    <property type="entry name" value="ABC_Carb_Monos_II"/>
    <property type="match status" value="1"/>
</dbReference>
<dbReference type="Gene3D" id="3.40.50.300">
    <property type="entry name" value="P-loop containing nucleotide triphosphate hydrolases"/>
    <property type="match status" value="2"/>
</dbReference>
<organism evidence="8 9">
    <name type="scientific">Labrys neptuniae</name>
    <dbReference type="NCBI Taxonomy" id="376174"/>
    <lineage>
        <taxon>Bacteria</taxon>
        <taxon>Pseudomonadati</taxon>
        <taxon>Pseudomonadota</taxon>
        <taxon>Alphaproteobacteria</taxon>
        <taxon>Hyphomicrobiales</taxon>
        <taxon>Xanthobacteraceae</taxon>
        <taxon>Labrys</taxon>
    </lineage>
</organism>
<dbReference type="EMBL" id="JBFNQD010000001">
    <property type="protein sequence ID" value="MEW9304035.1"/>
    <property type="molecule type" value="Genomic_DNA"/>
</dbReference>
<evidence type="ECO:0000256" key="5">
    <source>
        <dbReference type="ARBA" id="ARBA00022741"/>
    </source>
</evidence>
<evidence type="ECO:0000256" key="1">
    <source>
        <dbReference type="ARBA" id="ARBA00005417"/>
    </source>
</evidence>
<dbReference type="PANTHER" id="PTHR43790">
    <property type="entry name" value="CARBOHYDRATE TRANSPORT ATP-BINDING PROTEIN MG119-RELATED"/>
    <property type="match status" value="1"/>
</dbReference>
<keyword evidence="5" id="KW-0547">Nucleotide-binding</keyword>
<keyword evidence="2" id="KW-0813">Transport</keyword>
<dbReference type="InterPro" id="IPR017871">
    <property type="entry name" value="ABC_transporter-like_CS"/>
</dbReference>
<evidence type="ECO:0000256" key="2">
    <source>
        <dbReference type="ARBA" id="ARBA00022448"/>
    </source>
</evidence>
<comment type="similarity">
    <text evidence="1">Belongs to the ABC transporter superfamily.</text>
</comment>
<dbReference type="SMART" id="SM00382">
    <property type="entry name" value="AAA"/>
    <property type="match status" value="2"/>
</dbReference>
<dbReference type="SUPFAM" id="SSF52540">
    <property type="entry name" value="P-loop containing nucleoside triphosphate hydrolases"/>
    <property type="match status" value="2"/>
</dbReference>
<dbReference type="GO" id="GO:0005524">
    <property type="term" value="F:ATP binding"/>
    <property type="evidence" value="ECO:0007669"/>
    <property type="project" value="UniProtKB-KW"/>
</dbReference>
<gene>
    <name evidence="8" type="ORF">ABXS05_00685</name>
</gene>
<name>A0ABV3PEH6_9HYPH</name>
<keyword evidence="9" id="KW-1185">Reference proteome</keyword>